<accession>A0A3E0W993</accession>
<comment type="caution">
    <text evidence="4">The sequence shown here is derived from an EMBL/GenBank/DDBJ whole genome shotgun (WGS) entry which is preliminary data.</text>
</comment>
<feature type="domain" description="AB hydrolase-1" evidence="3">
    <location>
        <begin position="27"/>
        <end position="260"/>
    </location>
</feature>
<dbReference type="EMBL" id="NBXE01000029">
    <property type="protein sequence ID" value="RFA25907.1"/>
    <property type="molecule type" value="Genomic_DNA"/>
</dbReference>
<dbReference type="PANTHER" id="PTHR43433:SF4">
    <property type="entry name" value="NON-HEME CHLOROPEROXIDASE-RELATED"/>
    <property type="match status" value="1"/>
</dbReference>
<evidence type="ECO:0000256" key="1">
    <source>
        <dbReference type="ARBA" id="ARBA00022559"/>
    </source>
</evidence>
<dbReference type="GO" id="GO:0016787">
    <property type="term" value="F:hydrolase activity"/>
    <property type="evidence" value="ECO:0007669"/>
    <property type="project" value="UniProtKB-KW"/>
</dbReference>
<keyword evidence="1" id="KW-0560">Oxidoreductase</keyword>
<dbReference type="SUPFAM" id="SSF53474">
    <property type="entry name" value="alpha/beta-Hydrolases"/>
    <property type="match status" value="1"/>
</dbReference>
<dbReference type="OrthoDB" id="9785847at2"/>
<dbReference type="Proteomes" id="UP000257080">
    <property type="component" value="Unassembled WGS sequence"/>
</dbReference>
<evidence type="ECO:0000256" key="2">
    <source>
        <dbReference type="ARBA" id="ARBA00038128"/>
    </source>
</evidence>
<evidence type="ECO:0000259" key="3">
    <source>
        <dbReference type="Pfam" id="PF00561"/>
    </source>
</evidence>
<evidence type="ECO:0000313" key="5">
    <source>
        <dbReference type="Proteomes" id="UP000257080"/>
    </source>
</evidence>
<keyword evidence="4" id="KW-0378">Hydrolase</keyword>
<dbReference type="Gene3D" id="3.40.50.1820">
    <property type="entry name" value="alpha/beta hydrolase"/>
    <property type="match status" value="1"/>
</dbReference>
<dbReference type="AlphaFoldDB" id="A0A3E0W993"/>
<dbReference type="PRINTS" id="PR00412">
    <property type="entry name" value="EPOXHYDRLASE"/>
</dbReference>
<protein>
    <submittedName>
        <fullName evidence="4">Alpha/beta hydrolase</fullName>
    </submittedName>
</protein>
<dbReference type="PRINTS" id="PR00111">
    <property type="entry name" value="ABHYDROLASE"/>
</dbReference>
<organism evidence="4 5">
    <name type="scientific">Subtercola boreus</name>
    <dbReference type="NCBI Taxonomy" id="120213"/>
    <lineage>
        <taxon>Bacteria</taxon>
        <taxon>Bacillati</taxon>
        <taxon>Actinomycetota</taxon>
        <taxon>Actinomycetes</taxon>
        <taxon>Micrococcales</taxon>
        <taxon>Microbacteriaceae</taxon>
        <taxon>Subtercola</taxon>
    </lineage>
</organism>
<dbReference type="InterPro" id="IPR029058">
    <property type="entry name" value="AB_hydrolase_fold"/>
</dbReference>
<dbReference type="FunFam" id="3.40.50.1820:FF:000205">
    <property type="entry name" value="Non-haem bromoperoxidase BPO-A2"/>
    <property type="match status" value="1"/>
</dbReference>
<dbReference type="Pfam" id="PF00561">
    <property type="entry name" value="Abhydrolase_1"/>
    <property type="match status" value="1"/>
</dbReference>
<sequence>MAEITAHHGLFKNTNLHVDDTGGNGRPVVLIHGWPLSGESWSKQVPVFEAAGYRVVTYDRRGFGRSDKPHTGYTYDTLTEDLHALLTELDLNDVTLVGFSMGGGEVARYFTKYGTERLHSVVFASAVPPFLLKGPTNPDGPLDAAAAASMTAGLTKSEDDFYDEFTTGFYSVDGVLKVTEAERQEAITLAKQSSKVASLACMAAFASTDFRDDLTKVSVPTLVIHGAGDGTVPFEGSGARTHEAIPGSELVVIADAPHGVTVSNPEEWNEAVLAFLAK</sequence>
<name>A0A3E0W993_9MICO</name>
<dbReference type="PANTHER" id="PTHR43433">
    <property type="entry name" value="HYDROLASE, ALPHA/BETA FOLD FAMILY PROTEIN"/>
    <property type="match status" value="1"/>
</dbReference>
<keyword evidence="1" id="KW-0575">Peroxidase</keyword>
<dbReference type="InterPro" id="IPR050471">
    <property type="entry name" value="AB_hydrolase"/>
</dbReference>
<gene>
    <name evidence="4" type="ORF">B7R25_11615</name>
</gene>
<reference evidence="4 5" key="1">
    <citation type="submission" date="2017-04" db="EMBL/GenBank/DDBJ databases">
        <title>Comparative genome analysis of Subtercola boreus.</title>
        <authorList>
            <person name="Cho Y.-J."/>
            <person name="Cho A."/>
            <person name="Kim O.-S."/>
            <person name="Lee J.-I."/>
        </authorList>
    </citation>
    <scope>NUCLEOTIDE SEQUENCE [LARGE SCALE GENOMIC DNA]</scope>
    <source>
        <strain evidence="4 5">P28004</strain>
    </source>
</reference>
<proteinExistence type="inferred from homology"/>
<dbReference type="InterPro" id="IPR000073">
    <property type="entry name" value="AB_hydrolase_1"/>
</dbReference>
<comment type="similarity">
    <text evidence="2">Belongs to the AB hydrolase superfamily. Bacterial non-heme haloperoxidase / perhydrolase family.</text>
</comment>
<dbReference type="RefSeq" id="WP_116419137.1">
    <property type="nucleotide sequence ID" value="NZ_NBXC01000024.1"/>
</dbReference>
<evidence type="ECO:0000313" key="4">
    <source>
        <dbReference type="EMBL" id="RFA25907.1"/>
    </source>
</evidence>
<dbReference type="InterPro" id="IPR000639">
    <property type="entry name" value="Epox_hydrolase-like"/>
</dbReference>
<dbReference type="GO" id="GO:0004601">
    <property type="term" value="F:peroxidase activity"/>
    <property type="evidence" value="ECO:0007669"/>
    <property type="project" value="UniProtKB-KW"/>
</dbReference>